<gene>
    <name evidence="8" type="primary">murE</name>
    <name evidence="13" type="ORF">DWX20_05435</name>
</gene>
<dbReference type="PANTHER" id="PTHR23135:SF4">
    <property type="entry name" value="UDP-N-ACETYLMURAMOYL-L-ALANYL-D-GLUTAMATE--2,6-DIAMINOPIMELATE LIGASE MURE HOMOLOG, CHLOROPLASTIC"/>
    <property type="match status" value="1"/>
</dbReference>
<dbReference type="Pfam" id="PF08245">
    <property type="entry name" value="Mur_ligase_M"/>
    <property type="match status" value="1"/>
</dbReference>
<dbReference type="InterPro" id="IPR035911">
    <property type="entry name" value="MurE/MurF_N"/>
</dbReference>
<evidence type="ECO:0000256" key="1">
    <source>
        <dbReference type="ARBA" id="ARBA00004752"/>
    </source>
</evidence>
<evidence type="ECO:0000256" key="6">
    <source>
        <dbReference type="ARBA" id="ARBA00023306"/>
    </source>
</evidence>
<evidence type="ECO:0000259" key="12">
    <source>
        <dbReference type="Pfam" id="PF08245"/>
    </source>
</evidence>
<dbReference type="InterPro" id="IPR036615">
    <property type="entry name" value="Mur_ligase_C_dom_sf"/>
</dbReference>
<dbReference type="SUPFAM" id="SSF53244">
    <property type="entry name" value="MurD-like peptide ligases, peptide-binding domain"/>
    <property type="match status" value="1"/>
</dbReference>
<dbReference type="Pfam" id="PF02875">
    <property type="entry name" value="Mur_ligase_C"/>
    <property type="match status" value="1"/>
</dbReference>
<dbReference type="InterPro" id="IPR004101">
    <property type="entry name" value="Mur_ligase_C"/>
</dbReference>
<feature type="binding site" evidence="8">
    <location>
        <position position="22"/>
    </location>
    <ligand>
        <name>UDP-N-acetyl-alpha-D-muramoyl-L-alanyl-D-glutamate</name>
        <dbReference type="ChEBI" id="CHEBI:83900"/>
    </ligand>
</feature>
<dbReference type="Gene3D" id="3.40.1390.10">
    <property type="entry name" value="MurE/MurF, N-terminal domain"/>
    <property type="match status" value="1"/>
</dbReference>
<dbReference type="PANTHER" id="PTHR23135">
    <property type="entry name" value="MUR LIGASE FAMILY MEMBER"/>
    <property type="match status" value="1"/>
</dbReference>
<comment type="PTM">
    <text evidence="8">Carboxylation is probably crucial for Mg(2+) binding and, consequently, for the gamma-phosphate positioning of ATP.</text>
</comment>
<evidence type="ECO:0000313" key="14">
    <source>
        <dbReference type="Proteomes" id="UP000284731"/>
    </source>
</evidence>
<evidence type="ECO:0000256" key="3">
    <source>
        <dbReference type="ARBA" id="ARBA00022618"/>
    </source>
</evidence>
<reference evidence="13 14" key="1">
    <citation type="submission" date="2018-08" db="EMBL/GenBank/DDBJ databases">
        <title>A genome reference for cultivated species of the human gut microbiota.</title>
        <authorList>
            <person name="Zou Y."/>
            <person name="Xue W."/>
            <person name="Luo G."/>
        </authorList>
    </citation>
    <scope>NUCLEOTIDE SEQUENCE [LARGE SCALE GENOMIC DNA]</scope>
    <source>
        <strain evidence="13 14">AF18-46</strain>
    </source>
</reference>
<feature type="binding site" evidence="8">
    <location>
        <position position="179"/>
    </location>
    <ligand>
        <name>UDP-N-acetyl-alpha-D-muramoyl-L-alanyl-D-glutamate</name>
        <dbReference type="ChEBI" id="CHEBI:83900"/>
    </ligand>
</feature>
<proteinExistence type="inferred from homology"/>
<dbReference type="UniPathway" id="UPA00219"/>
<evidence type="ECO:0000259" key="10">
    <source>
        <dbReference type="Pfam" id="PF01225"/>
    </source>
</evidence>
<evidence type="ECO:0000256" key="4">
    <source>
        <dbReference type="ARBA" id="ARBA00022960"/>
    </source>
</evidence>
<dbReference type="InterPro" id="IPR005761">
    <property type="entry name" value="UDP-N-AcMur-Glu-dNH2Pim_ligase"/>
</dbReference>
<dbReference type="EMBL" id="QRWX01000002">
    <property type="protein sequence ID" value="RGT56248.1"/>
    <property type="molecule type" value="Genomic_DNA"/>
</dbReference>
<organism evidence="13 14">
    <name type="scientific">Solobacterium moorei</name>
    <dbReference type="NCBI Taxonomy" id="102148"/>
    <lineage>
        <taxon>Bacteria</taxon>
        <taxon>Bacillati</taxon>
        <taxon>Bacillota</taxon>
        <taxon>Erysipelotrichia</taxon>
        <taxon>Erysipelotrichales</taxon>
        <taxon>Erysipelotrichaceae</taxon>
        <taxon>Solobacterium</taxon>
    </lineage>
</organism>
<keyword evidence="3 8" id="KW-0132">Cell division</keyword>
<feature type="domain" description="Mur ligase central" evidence="12">
    <location>
        <begin position="101"/>
        <end position="299"/>
    </location>
</feature>
<keyword evidence="8" id="KW-0963">Cytoplasm</keyword>
<protein>
    <recommendedName>
        <fullName evidence="8">UDP-N-acetylmuramyl-tripeptide synthetase</fullName>
        <ecNumber evidence="8">6.3.2.-</ecNumber>
    </recommendedName>
    <alternativeName>
        <fullName evidence="8">UDP-MurNAc-tripeptide synthetase</fullName>
    </alternativeName>
</protein>
<evidence type="ECO:0000256" key="8">
    <source>
        <dbReference type="HAMAP-Rule" id="MF_00208"/>
    </source>
</evidence>
<keyword evidence="5 8" id="KW-0573">Peptidoglycan synthesis</keyword>
<evidence type="ECO:0000313" key="13">
    <source>
        <dbReference type="EMBL" id="RGT56248.1"/>
    </source>
</evidence>
<feature type="domain" description="Mur ligase N-terminal catalytic" evidence="10">
    <location>
        <begin position="18"/>
        <end position="86"/>
    </location>
</feature>
<evidence type="ECO:0000256" key="5">
    <source>
        <dbReference type="ARBA" id="ARBA00022984"/>
    </source>
</evidence>
<dbReference type="Pfam" id="PF01225">
    <property type="entry name" value="Mur_ligase"/>
    <property type="match status" value="1"/>
</dbReference>
<dbReference type="GO" id="GO:0000287">
    <property type="term" value="F:magnesium ion binding"/>
    <property type="evidence" value="ECO:0007669"/>
    <property type="project" value="UniProtKB-UniRule"/>
</dbReference>
<dbReference type="Proteomes" id="UP000284731">
    <property type="component" value="Unassembled WGS sequence"/>
</dbReference>
<dbReference type="GO" id="GO:0016881">
    <property type="term" value="F:acid-amino acid ligase activity"/>
    <property type="evidence" value="ECO:0007669"/>
    <property type="project" value="UniProtKB-UniRule"/>
</dbReference>
<dbReference type="EC" id="6.3.2.-" evidence="8"/>
<keyword evidence="4 8" id="KW-0133">Cell shape</keyword>
<dbReference type="SUPFAM" id="SSF63418">
    <property type="entry name" value="MurE/MurF N-terminal domain"/>
    <property type="match status" value="1"/>
</dbReference>
<keyword evidence="7 8" id="KW-0961">Cell wall biogenesis/degradation</keyword>
<keyword evidence="8" id="KW-0460">Magnesium</keyword>
<comment type="function">
    <text evidence="8">Catalyzes the addition of an amino acid to the nucleotide precursor UDP-N-acetylmuramoyl-L-alanyl-D-glutamate (UMAG) in the biosynthesis of bacterial cell-wall peptidoglycan.</text>
</comment>
<feature type="domain" description="Mur ligase C-terminal" evidence="11">
    <location>
        <begin position="322"/>
        <end position="449"/>
    </location>
</feature>
<feature type="binding site" evidence="8">
    <location>
        <position position="177"/>
    </location>
    <ligand>
        <name>UDP-N-acetyl-alpha-D-muramoyl-L-alanyl-D-glutamate</name>
        <dbReference type="ChEBI" id="CHEBI:83900"/>
    </ligand>
</feature>
<dbReference type="AlphaFoldDB" id="A0A412PF26"/>
<feature type="modified residue" description="N6-carboxylysine" evidence="8">
    <location>
        <position position="211"/>
    </location>
</feature>
<dbReference type="SUPFAM" id="SSF53623">
    <property type="entry name" value="MurD-like peptide ligases, catalytic domain"/>
    <property type="match status" value="1"/>
</dbReference>
<dbReference type="GO" id="GO:0005737">
    <property type="term" value="C:cytoplasm"/>
    <property type="evidence" value="ECO:0007669"/>
    <property type="project" value="UniProtKB-SubCell"/>
</dbReference>
<feature type="binding site" evidence="8">
    <location>
        <position position="171"/>
    </location>
    <ligand>
        <name>UDP-N-acetyl-alpha-D-muramoyl-L-alanyl-D-glutamate</name>
        <dbReference type="ChEBI" id="CHEBI:83900"/>
    </ligand>
</feature>
<evidence type="ECO:0000256" key="7">
    <source>
        <dbReference type="ARBA" id="ARBA00023316"/>
    </source>
</evidence>
<comment type="caution">
    <text evidence="13">The sequence shown here is derived from an EMBL/GenBank/DDBJ whole genome shotgun (WGS) entry which is preliminary data.</text>
</comment>
<keyword evidence="6 8" id="KW-0131">Cell cycle</keyword>
<evidence type="ECO:0000259" key="11">
    <source>
        <dbReference type="Pfam" id="PF02875"/>
    </source>
</evidence>
<evidence type="ECO:0000256" key="2">
    <source>
        <dbReference type="ARBA" id="ARBA00005898"/>
    </source>
</evidence>
<comment type="cofactor">
    <cofactor evidence="8">
        <name>Mg(2+)</name>
        <dbReference type="ChEBI" id="CHEBI:18420"/>
    </cofactor>
</comment>
<keyword evidence="8" id="KW-0547">Nucleotide-binding</keyword>
<dbReference type="GO" id="GO:0009252">
    <property type="term" value="P:peptidoglycan biosynthetic process"/>
    <property type="evidence" value="ECO:0007669"/>
    <property type="project" value="UniProtKB-UniRule"/>
</dbReference>
<dbReference type="InterPro" id="IPR036565">
    <property type="entry name" value="Mur-like_cat_sf"/>
</dbReference>
<name>A0A412PF26_9FIRM</name>
<evidence type="ECO:0000256" key="9">
    <source>
        <dbReference type="RuleBase" id="RU004135"/>
    </source>
</evidence>
<keyword evidence="8" id="KW-0067">ATP-binding</keyword>
<accession>A0A412PF26</accession>
<sequence length="489" mass="55201">MKLTDFFENVPDIEIKSLMDDSRKKRPNSIFFCVKGLVNDGHEHIDEAIANGAIVIVHSEPIEKINPDITYIKVKDVVHVFNQVADSFYDYPSHHMTMYGVTGTNGKSSVAWIIRNILNQIEPTAYVGTISIEYNNVKLPPLVASPNIDEVHGILRDMVDAGIKNCAYEASSIAIDQGRLDAIDFDVAIFTNLTHDHLDYHGTMTNYFNAKKKLFDQLKEEAIAIVNVDDPSGMKIVQDTRAKVFTYGIDYEADYRVTDYHLLKDSTRFTLHVNDHDYRLETNLIARFNIYNLVAAIAAIHQKGVSMDAIASYIQHLNQVEGRMERIQDGQPFNLIVDFAHTADGIEKVCQYASSITPKDCRIIAITGSAGKRDTAKRPIFGEILDHYCDMIILTEDDSRGESVREIAEDIAKGIHHKNYVIIEDRYDAIRQSVELCSEGDTILVLGKGNEKFIAREFGRESYEGDDVICHEVLKKYYFGDEGGLDETE</sequence>
<dbReference type="NCBIfam" id="NF001126">
    <property type="entry name" value="PRK00139.1-4"/>
    <property type="match status" value="1"/>
</dbReference>
<dbReference type="Gene3D" id="3.40.1190.10">
    <property type="entry name" value="Mur-like, catalytic domain"/>
    <property type="match status" value="1"/>
</dbReference>
<dbReference type="GO" id="GO:0071555">
    <property type="term" value="P:cell wall organization"/>
    <property type="evidence" value="ECO:0007669"/>
    <property type="project" value="UniProtKB-KW"/>
</dbReference>
<dbReference type="RefSeq" id="WP_118764775.1">
    <property type="nucleotide sequence ID" value="NZ_CABJCF010000002.1"/>
</dbReference>
<comment type="caution">
    <text evidence="8">Lacks conserved residue(s) required for the propagation of feature annotation.</text>
</comment>
<feature type="binding site" evidence="8">
    <location>
        <begin position="103"/>
        <end position="109"/>
    </location>
    <ligand>
        <name>ATP</name>
        <dbReference type="ChEBI" id="CHEBI:30616"/>
    </ligand>
</feature>
<keyword evidence="8 13" id="KW-0436">Ligase</keyword>
<comment type="similarity">
    <text evidence="2 8">Belongs to the MurCDEF family. MurE subfamily.</text>
</comment>
<dbReference type="InterPro" id="IPR000713">
    <property type="entry name" value="Mur_ligase_N"/>
</dbReference>
<dbReference type="NCBIfam" id="TIGR01085">
    <property type="entry name" value="murE"/>
    <property type="match status" value="1"/>
</dbReference>
<dbReference type="Gene3D" id="3.90.190.20">
    <property type="entry name" value="Mur ligase, C-terminal domain"/>
    <property type="match status" value="1"/>
</dbReference>
<comment type="pathway">
    <text evidence="1 8 9">Cell wall biogenesis; peptidoglycan biosynthesis.</text>
</comment>
<dbReference type="HAMAP" id="MF_00208">
    <property type="entry name" value="MurE"/>
    <property type="match status" value="1"/>
</dbReference>
<dbReference type="GO" id="GO:0051301">
    <property type="term" value="P:cell division"/>
    <property type="evidence" value="ECO:0007669"/>
    <property type="project" value="UniProtKB-KW"/>
</dbReference>
<dbReference type="InterPro" id="IPR013221">
    <property type="entry name" value="Mur_ligase_cen"/>
</dbReference>
<dbReference type="GO" id="GO:0005524">
    <property type="term" value="F:ATP binding"/>
    <property type="evidence" value="ECO:0007669"/>
    <property type="project" value="UniProtKB-UniRule"/>
</dbReference>
<dbReference type="GO" id="GO:0008360">
    <property type="term" value="P:regulation of cell shape"/>
    <property type="evidence" value="ECO:0007669"/>
    <property type="project" value="UniProtKB-KW"/>
</dbReference>
<comment type="subcellular location">
    <subcellularLocation>
        <location evidence="8 9">Cytoplasm</location>
    </subcellularLocation>
</comment>